<dbReference type="PROSITE" id="PS00958">
    <property type="entry name" value="TRANSALDOLASE_2"/>
    <property type="match status" value="1"/>
</dbReference>
<feature type="region of interest" description="Disordered" evidence="11">
    <location>
        <begin position="930"/>
        <end position="958"/>
    </location>
</feature>
<dbReference type="EC" id="2.2.1.2" evidence="4 10"/>
<dbReference type="PANTHER" id="PTHR10683:SF18">
    <property type="entry name" value="TRANSALDOLASE"/>
    <property type="match status" value="1"/>
</dbReference>
<comment type="subcellular location">
    <subcellularLocation>
        <location evidence="1">Cytoplasm</location>
    </subcellularLocation>
</comment>
<sequence>MSISSEKRRKMESALEQIKKYTVVVADTGDFNAIEEFRPQDATTNPSLILAAAKMPQYQDLLDRAVKQAVAAGGSEQDQVNSAMDHLFVSFGVKILQKIPGRVSTEVDARLSFDKEGMISRALRLISLYKEAGISKERVLIKLSSTWEGIQAARELEGVHGVTCNMTLLFSFAQAVCCAEAGVTLISPFVGRILDWYKENTEKKTYEPNEDPGVQSVVRIYNYYKKFGYSTVVMGASFRNTGEVKALAGCDLLTISPALLQELSQDHSTVTCALSPETAKASDMQKLTLDEKSFRWMHNEDRMAVEKLSDGIRRFAADALKLESVIKERMLRVKNVEWNRHHLRPVQSVYIFQPKISQKSSIMKLGVGSGEFCWILFSMCVLAMFDVCEGSELIEGQPLGAAVTIELLEGSTQVQAHYSAIFRSPCSSPHTLLLGGYPAPGWCFRHWEETIPQNHTLQLGSLSLYSRANLLVRPDTHQQNRPPYIALPPPVRFQAACPRQVSLFVVDLDRDQILCRFLKNDLDGFLQLHEEECLLLYKGGVSEGQFWVQITEGSMLHLLPFQELSLNITAQSRDQDLNEIAVTGPSGLHVSSLRKELGFQSSVGLSWVRGPNQFPHLLPVCFSANTKSLQSDIRCIWIHQKLSCDEQRLQMSLVLPITFLQNLNFSGLHLNDQTCPVIYNSTHISCTFALTACGTKRMHLGSELLFTNTLRSVTPTSSISRVPSLVLPLACRFASQKTNSLSSRITLPEEHKTFGVVSFWLEFHAPGEGPLASETRLPRLRWGTNSSRVRNLRSTGRMEMVDLYVFSNSSESRAELMVSGCVQSDSPDFSSTRPLLDHGCASGKGTLEIITSTSSVRVFRLYLSSLKIQGDTMFVQCQVHLCVTTTLTQKCPDPCAISPESQIVDSLLSRSYSVRSGAVPLVNTVSITSAPPAGTTQKQNNGAKPQPQNSKPGRAHTDTGSVLWTVTVMLTVMVVMELH</sequence>
<evidence type="ECO:0000259" key="12">
    <source>
        <dbReference type="PROSITE" id="PS51034"/>
    </source>
</evidence>
<name>A0A553R2B6_9TELE</name>
<comment type="pathway">
    <text evidence="2 10">Carbohydrate degradation; pentose phosphate pathway; D-glyceraldehyde 3-phosphate and beta-D-fructose 6-phosphate from D-ribose 5-phosphate and D-xylulose 5-phosphate (non-oxidative stage): step 2/3.</text>
</comment>
<dbReference type="InterPro" id="IPR004730">
    <property type="entry name" value="Transaldolase_1"/>
</dbReference>
<dbReference type="Pfam" id="PF00923">
    <property type="entry name" value="TAL_FSA"/>
    <property type="match status" value="1"/>
</dbReference>
<evidence type="ECO:0000256" key="7">
    <source>
        <dbReference type="ARBA" id="ARBA00022679"/>
    </source>
</evidence>
<dbReference type="SUPFAM" id="SSF51569">
    <property type="entry name" value="Aldolase"/>
    <property type="match status" value="1"/>
</dbReference>
<dbReference type="GO" id="GO:0005737">
    <property type="term" value="C:cytoplasm"/>
    <property type="evidence" value="ECO:0007669"/>
    <property type="project" value="UniProtKB-SubCell"/>
</dbReference>
<comment type="function">
    <text evidence="10">Catalyzes the rate-limiting step of the non-oxidative phase in the pentose phosphate pathway. Catalyzes the reversible conversion of sedheptulose-7-phosphate and D-glyceraldehyde 3-phosphate into erythrose-4-phosphate and beta-D-fructose 6-phosphate.</text>
</comment>
<gene>
    <name evidence="13" type="ORF">DNTS_021825</name>
</gene>
<dbReference type="GO" id="GO:0005975">
    <property type="term" value="P:carbohydrate metabolic process"/>
    <property type="evidence" value="ECO:0007669"/>
    <property type="project" value="InterPro"/>
</dbReference>
<dbReference type="AlphaFoldDB" id="A0A553R2B6"/>
<comment type="caution">
    <text evidence="13">The sequence shown here is derived from an EMBL/GenBank/DDBJ whole genome shotgun (WGS) entry which is preliminary data.</text>
</comment>
<evidence type="ECO:0000256" key="8">
    <source>
        <dbReference type="ARBA" id="ARBA00023126"/>
    </source>
</evidence>
<feature type="domain" description="ZP" evidence="12">
    <location>
        <begin position="643"/>
        <end position="898"/>
    </location>
</feature>
<evidence type="ECO:0000313" key="13">
    <source>
        <dbReference type="EMBL" id="TRY96324.1"/>
    </source>
</evidence>
<dbReference type="Pfam" id="PF23344">
    <property type="entry name" value="ZP-N"/>
    <property type="match status" value="1"/>
</dbReference>
<evidence type="ECO:0000256" key="4">
    <source>
        <dbReference type="ARBA" id="ARBA00013151"/>
    </source>
</evidence>
<dbReference type="Gene3D" id="2.60.40.3210">
    <property type="entry name" value="Zona pellucida, ZP-N domain"/>
    <property type="match status" value="1"/>
</dbReference>
<organism evidence="13 14">
    <name type="scientific">Danionella cerebrum</name>
    <dbReference type="NCBI Taxonomy" id="2873325"/>
    <lineage>
        <taxon>Eukaryota</taxon>
        <taxon>Metazoa</taxon>
        <taxon>Chordata</taxon>
        <taxon>Craniata</taxon>
        <taxon>Vertebrata</taxon>
        <taxon>Euteleostomi</taxon>
        <taxon>Actinopterygii</taxon>
        <taxon>Neopterygii</taxon>
        <taxon>Teleostei</taxon>
        <taxon>Ostariophysi</taxon>
        <taxon>Cypriniformes</taxon>
        <taxon>Danionidae</taxon>
        <taxon>Danioninae</taxon>
        <taxon>Danionella</taxon>
    </lineage>
</organism>
<dbReference type="HAMAP" id="MF_00492">
    <property type="entry name" value="Transaldolase_1"/>
    <property type="match status" value="1"/>
</dbReference>
<dbReference type="InterPro" id="IPR001585">
    <property type="entry name" value="TAL/FSA"/>
</dbReference>
<evidence type="ECO:0000256" key="5">
    <source>
        <dbReference type="ARBA" id="ARBA00018292"/>
    </source>
</evidence>
<dbReference type="PANTHER" id="PTHR10683">
    <property type="entry name" value="TRANSALDOLASE"/>
    <property type="match status" value="1"/>
</dbReference>
<dbReference type="GO" id="GO:0004801">
    <property type="term" value="F:transaldolase activity"/>
    <property type="evidence" value="ECO:0007669"/>
    <property type="project" value="UniProtKB-EC"/>
</dbReference>
<dbReference type="InterPro" id="IPR001507">
    <property type="entry name" value="ZP_dom"/>
</dbReference>
<evidence type="ECO:0000256" key="10">
    <source>
        <dbReference type="RuleBase" id="RU000501"/>
    </source>
</evidence>
<keyword evidence="14" id="KW-1185">Reference proteome</keyword>
<keyword evidence="8 10" id="KW-0570">Pentose shunt</keyword>
<keyword evidence="7 10" id="KW-0808">Transferase</keyword>
<dbReference type="Proteomes" id="UP000316079">
    <property type="component" value="Unassembled WGS sequence"/>
</dbReference>
<dbReference type="UniPathway" id="UPA00115">
    <property type="reaction ID" value="UER00414"/>
</dbReference>
<dbReference type="OrthoDB" id="2015515at2759"/>
<dbReference type="PROSITE" id="PS51034">
    <property type="entry name" value="ZP_2"/>
    <property type="match status" value="1"/>
</dbReference>
<keyword evidence="6" id="KW-0963">Cytoplasm</keyword>
<dbReference type="GO" id="GO:0009052">
    <property type="term" value="P:pentose-phosphate shunt, non-oxidative branch"/>
    <property type="evidence" value="ECO:0007669"/>
    <property type="project" value="TreeGrafter"/>
</dbReference>
<dbReference type="EMBL" id="SRMA01025305">
    <property type="protein sequence ID" value="TRY96324.1"/>
    <property type="molecule type" value="Genomic_DNA"/>
</dbReference>
<reference evidence="13 14" key="1">
    <citation type="journal article" date="2019" name="Sci. Data">
        <title>Hybrid genome assembly and annotation of Danionella translucida.</title>
        <authorList>
            <person name="Kadobianskyi M."/>
            <person name="Schulze L."/>
            <person name="Schuelke M."/>
            <person name="Judkewitz B."/>
        </authorList>
    </citation>
    <scope>NUCLEOTIDE SEQUENCE [LARGE SCALE GENOMIC DNA]</scope>
    <source>
        <strain evidence="13 14">Bolton</strain>
    </source>
</reference>
<keyword evidence="9" id="KW-0704">Schiff base</keyword>
<evidence type="ECO:0000313" key="14">
    <source>
        <dbReference type="Proteomes" id="UP000316079"/>
    </source>
</evidence>
<comment type="catalytic activity">
    <reaction evidence="10">
        <text>D-sedoheptulose 7-phosphate + D-glyceraldehyde 3-phosphate = D-erythrose 4-phosphate + beta-D-fructose 6-phosphate</text>
        <dbReference type="Rhea" id="RHEA:17053"/>
        <dbReference type="ChEBI" id="CHEBI:16897"/>
        <dbReference type="ChEBI" id="CHEBI:57483"/>
        <dbReference type="ChEBI" id="CHEBI:57634"/>
        <dbReference type="ChEBI" id="CHEBI:59776"/>
        <dbReference type="EC" id="2.2.1.2"/>
    </reaction>
</comment>
<evidence type="ECO:0000256" key="6">
    <source>
        <dbReference type="ARBA" id="ARBA00022490"/>
    </source>
</evidence>
<dbReference type="FunFam" id="3.20.20.70:FF:000002">
    <property type="entry name" value="Transaldolase"/>
    <property type="match status" value="1"/>
</dbReference>
<feature type="compositionally biased region" description="Polar residues" evidence="11">
    <location>
        <begin position="930"/>
        <end position="951"/>
    </location>
</feature>
<dbReference type="NCBIfam" id="TIGR00874">
    <property type="entry name" value="talAB"/>
    <property type="match status" value="1"/>
</dbReference>
<dbReference type="STRING" id="623744.A0A553R2B6"/>
<evidence type="ECO:0000256" key="9">
    <source>
        <dbReference type="ARBA" id="ARBA00023270"/>
    </source>
</evidence>
<dbReference type="Gene3D" id="3.20.20.70">
    <property type="entry name" value="Aldolase class I"/>
    <property type="match status" value="1"/>
</dbReference>
<dbReference type="InterPro" id="IPR042235">
    <property type="entry name" value="ZP-C_dom"/>
</dbReference>
<dbReference type="CDD" id="cd00957">
    <property type="entry name" value="Transaldolase_TalAB"/>
    <property type="match status" value="1"/>
</dbReference>
<dbReference type="NCBIfam" id="NF009001">
    <property type="entry name" value="PRK12346.1"/>
    <property type="match status" value="1"/>
</dbReference>
<dbReference type="PROSITE" id="PS01054">
    <property type="entry name" value="TRANSALDOLASE_1"/>
    <property type="match status" value="1"/>
</dbReference>
<dbReference type="InterPro" id="IPR013785">
    <property type="entry name" value="Aldolase_TIM"/>
</dbReference>
<evidence type="ECO:0000256" key="11">
    <source>
        <dbReference type="SAM" id="MobiDB-lite"/>
    </source>
</evidence>
<dbReference type="Gene3D" id="2.60.40.4100">
    <property type="entry name" value="Zona pellucida, ZP-C domain"/>
    <property type="match status" value="1"/>
</dbReference>
<evidence type="ECO:0000256" key="2">
    <source>
        <dbReference type="ARBA" id="ARBA00004857"/>
    </source>
</evidence>
<dbReference type="InterPro" id="IPR055356">
    <property type="entry name" value="ZP-N"/>
</dbReference>
<protein>
    <recommendedName>
        <fullName evidence="5 10">Transaldolase</fullName>
        <ecNumber evidence="4 10">2.2.1.2</ecNumber>
    </recommendedName>
</protein>
<proteinExistence type="inferred from homology"/>
<dbReference type="InterPro" id="IPR018225">
    <property type="entry name" value="Transaldolase_AS"/>
</dbReference>
<dbReference type="SMART" id="SM00241">
    <property type="entry name" value="ZP"/>
    <property type="match status" value="1"/>
</dbReference>
<evidence type="ECO:0000256" key="3">
    <source>
        <dbReference type="ARBA" id="ARBA00008012"/>
    </source>
</evidence>
<evidence type="ECO:0000256" key="1">
    <source>
        <dbReference type="ARBA" id="ARBA00004496"/>
    </source>
</evidence>
<comment type="similarity">
    <text evidence="3">Belongs to the transaldolase family. Type 1 subfamily.</text>
</comment>
<accession>A0A553R2B6</accession>